<dbReference type="PRINTS" id="PR00081">
    <property type="entry name" value="GDHRDH"/>
</dbReference>
<evidence type="ECO:0000256" key="1">
    <source>
        <dbReference type="ARBA" id="ARBA00006484"/>
    </source>
</evidence>
<dbReference type="InterPro" id="IPR002347">
    <property type="entry name" value="SDR_fam"/>
</dbReference>
<evidence type="ECO:0000313" key="4">
    <source>
        <dbReference type="Proteomes" id="UP000781958"/>
    </source>
</evidence>
<dbReference type="EMBL" id="JAGINP010000027">
    <property type="protein sequence ID" value="MBP2296130.1"/>
    <property type="molecule type" value="Genomic_DNA"/>
</dbReference>
<dbReference type="PROSITE" id="PS00061">
    <property type="entry name" value="ADH_SHORT"/>
    <property type="match status" value="1"/>
</dbReference>
<dbReference type="NCBIfam" id="NF009466">
    <property type="entry name" value="PRK12826.1-2"/>
    <property type="match status" value="1"/>
</dbReference>
<comment type="caution">
    <text evidence="3">The sequence shown here is derived from an EMBL/GenBank/DDBJ whole genome shotgun (WGS) entry which is preliminary data.</text>
</comment>
<proteinExistence type="inferred from homology"/>
<dbReference type="InterPro" id="IPR036291">
    <property type="entry name" value="NAD(P)-bd_dom_sf"/>
</dbReference>
<dbReference type="SUPFAM" id="SSF51735">
    <property type="entry name" value="NAD(P)-binding Rossmann-fold domains"/>
    <property type="match status" value="1"/>
</dbReference>
<organism evidence="3 4">
    <name type="scientific">Azospirillum rugosum</name>
    <dbReference type="NCBI Taxonomy" id="416170"/>
    <lineage>
        <taxon>Bacteria</taxon>
        <taxon>Pseudomonadati</taxon>
        <taxon>Pseudomonadota</taxon>
        <taxon>Alphaproteobacteria</taxon>
        <taxon>Rhodospirillales</taxon>
        <taxon>Azospirillaceae</taxon>
        <taxon>Azospirillum</taxon>
    </lineage>
</organism>
<dbReference type="Gene3D" id="3.40.50.720">
    <property type="entry name" value="NAD(P)-binding Rossmann-like Domain"/>
    <property type="match status" value="1"/>
</dbReference>
<accession>A0ABS4SU82</accession>
<dbReference type="Proteomes" id="UP000781958">
    <property type="component" value="Unassembled WGS sequence"/>
</dbReference>
<comment type="similarity">
    <text evidence="1">Belongs to the short-chain dehydrogenases/reductases (SDR) family.</text>
</comment>
<dbReference type="RefSeq" id="WP_209770878.1">
    <property type="nucleotide sequence ID" value="NZ_JAGINP010000027.1"/>
</dbReference>
<dbReference type="PRINTS" id="PR00080">
    <property type="entry name" value="SDRFAMILY"/>
</dbReference>
<dbReference type="Pfam" id="PF13561">
    <property type="entry name" value="adh_short_C2"/>
    <property type="match status" value="1"/>
</dbReference>
<keyword evidence="2" id="KW-0560">Oxidoreductase</keyword>
<protein>
    <submittedName>
        <fullName evidence="3">NAD(P)-dependent dehydrogenase (Short-subunit alcohol dehydrogenase family)</fullName>
    </submittedName>
</protein>
<evidence type="ECO:0000313" key="3">
    <source>
        <dbReference type="EMBL" id="MBP2296130.1"/>
    </source>
</evidence>
<dbReference type="PANTHER" id="PTHR24321:SF15">
    <property type="entry name" value="OXIDOREDUCTASE UCPA"/>
    <property type="match status" value="1"/>
</dbReference>
<dbReference type="InterPro" id="IPR020904">
    <property type="entry name" value="Sc_DH/Rdtase_CS"/>
</dbReference>
<sequence length="257" mass="26718">MDFGLIGRRVLVTAGAAGIGRAIADGFIAAGARVHVCDISEEALADFRATHPDHSATRTDVADRASIDALFDEVYGLWGGLDVLVNNAGIAGPTAPVEEIADTDWHRTIAVNLDSHFYGLTRAVPMLKATSDGCIIALSSIAGRLGYAYRLPYAATKWAVVGMVKSLAIELGSAGIRVNAVLPGVVQGPRIQAVIAARAATLGVTVDAMEAEYRGKASLDRMVTAEDIANTILFLCSSAGRNISGQAISVDGNVVAL</sequence>
<name>A0ABS4SU82_9PROT</name>
<dbReference type="PANTHER" id="PTHR24321">
    <property type="entry name" value="DEHYDROGENASES, SHORT CHAIN"/>
    <property type="match status" value="1"/>
</dbReference>
<dbReference type="CDD" id="cd05233">
    <property type="entry name" value="SDR_c"/>
    <property type="match status" value="1"/>
</dbReference>
<reference evidence="3 4" key="1">
    <citation type="submission" date="2021-03" db="EMBL/GenBank/DDBJ databases">
        <title>Genomic Encyclopedia of Type Strains, Phase III (KMG-III): the genomes of soil and plant-associated and newly described type strains.</title>
        <authorList>
            <person name="Whitman W."/>
        </authorList>
    </citation>
    <scope>NUCLEOTIDE SEQUENCE [LARGE SCALE GENOMIC DNA]</scope>
    <source>
        <strain evidence="3 4">IMMIB AFH-6</strain>
    </source>
</reference>
<evidence type="ECO:0000256" key="2">
    <source>
        <dbReference type="ARBA" id="ARBA00023002"/>
    </source>
</evidence>
<keyword evidence="4" id="KW-1185">Reference proteome</keyword>
<gene>
    <name evidence="3" type="ORF">J2851_005945</name>
</gene>